<evidence type="ECO:0000256" key="1">
    <source>
        <dbReference type="ARBA" id="ARBA00004141"/>
    </source>
</evidence>
<name>A0A3N4MMR9_9BACT</name>
<dbReference type="EMBL" id="RMBX01000001">
    <property type="protein sequence ID" value="RPD43327.1"/>
    <property type="molecule type" value="Genomic_DNA"/>
</dbReference>
<evidence type="ECO:0000256" key="5">
    <source>
        <dbReference type="SAM" id="Phobius"/>
    </source>
</evidence>
<feature type="transmembrane region" description="Helical" evidence="5">
    <location>
        <begin position="72"/>
        <end position="92"/>
    </location>
</feature>
<evidence type="ECO:0000256" key="4">
    <source>
        <dbReference type="ARBA" id="ARBA00023136"/>
    </source>
</evidence>
<feature type="transmembrane region" description="Helical" evidence="5">
    <location>
        <begin position="40"/>
        <end position="63"/>
    </location>
</feature>
<organism evidence="6 7">
    <name type="scientific">Chitinophaga barathri</name>
    <dbReference type="NCBI Taxonomy" id="1647451"/>
    <lineage>
        <taxon>Bacteria</taxon>
        <taxon>Pseudomonadati</taxon>
        <taxon>Bacteroidota</taxon>
        <taxon>Chitinophagia</taxon>
        <taxon>Chitinophagales</taxon>
        <taxon>Chitinophagaceae</taxon>
        <taxon>Chitinophaga</taxon>
    </lineage>
</organism>
<evidence type="ECO:0000313" key="7">
    <source>
        <dbReference type="Proteomes" id="UP000279089"/>
    </source>
</evidence>
<evidence type="ECO:0000256" key="2">
    <source>
        <dbReference type="ARBA" id="ARBA00022692"/>
    </source>
</evidence>
<comment type="subcellular location">
    <subcellularLocation>
        <location evidence="1">Membrane</location>
        <topology evidence="1">Multi-pass membrane protein</topology>
    </subcellularLocation>
</comment>
<keyword evidence="7" id="KW-1185">Reference proteome</keyword>
<evidence type="ECO:0000256" key="3">
    <source>
        <dbReference type="ARBA" id="ARBA00022989"/>
    </source>
</evidence>
<accession>A0A3N4MMR9</accession>
<keyword evidence="3 5" id="KW-1133">Transmembrane helix</keyword>
<gene>
    <name evidence="6" type="ORF">EG028_01135</name>
</gene>
<sequence length="131" mass="14135">MRGQKAAYWIFTALVIFQLGSGGSGDLIQAAPVVDGMALLGYPAYFCVILGIWKILGAIAVAVPGLPRLKEWAYAGAIFDLTGAVASHLFVGDGVEKVIFPLLFTGFTFASWALRPEARRELHISPLRFAH</sequence>
<dbReference type="InterPro" id="IPR016944">
    <property type="entry name" value="UCP030066"/>
</dbReference>
<evidence type="ECO:0000313" key="6">
    <source>
        <dbReference type="EMBL" id="RPD43327.1"/>
    </source>
</evidence>
<protein>
    <submittedName>
        <fullName evidence="6">DoxX family protein</fullName>
    </submittedName>
</protein>
<feature type="transmembrane region" description="Helical" evidence="5">
    <location>
        <begin position="98"/>
        <end position="114"/>
    </location>
</feature>
<proteinExistence type="predicted"/>
<dbReference type="Proteomes" id="UP000279089">
    <property type="component" value="Unassembled WGS sequence"/>
</dbReference>
<comment type="caution">
    <text evidence="6">The sequence shown here is derived from an EMBL/GenBank/DDBJ whole genome shotgun (WGS) entry which is preliminary data.</text>
</comment>
<dbReference type="OrthoDB" id="7960583at2"/>
<dbReference type="InterPro" id="IPR032808">
    <property type="entry name" value="DoxX"/>
</dbReference>
<dbReference type="GO" id="GO:0016020">
    <property type="term" value="C:membrane"/>
    <property type="evidence" value="ECO:0007669"/>
    <property type="project" value="UniProtKB-SubCell"/>
</dbReference>
<dbReference type="AlphaFoldDB" id="A0A3N4MMR9"/>
<keyword evidence="2 5" id="KW-0812">Transmembrane</keyword>
<dbReference type="Pfam" id="PF13564">
    <property type="entry name" value="DoxX_2"/>
    <property type="match status" value="1"/>
</dbReference>
<dbReference type="PIRSF" id="PIRSF030066">
    <property type="entry name" value="UCP030066"/>
    <property type="match status" value="1"/>
</dbReference>
<keyword evidence="4 5" id="KW-0472">Membrane</keyword>
<reference evidence="7" key="1">
    <citation type="submission" date="2018-11" db="EMBL/GenBank/DDBJ databases">
        <title>Chitinophaga lutea sp.nov., isolate from arsenic contaminated soil.</title>
        <authorList>
            <person name="Zong Y."/>
        </authorList>
    </citation>
    <scope>NUCLEOTIDE SEQUENCE [LARGE SCALE GENOMIC DNA]</scope>
    <source>
        <strain evidence="7">YLT18</strain>
    </source>
</reference>